<keyword evidence="1" id="KW-0732">Signal</keyword>
<evidence type="ECO:0000256" key="1">
    <source>
        <dbReference type="SAM" id="SignalP"/>
    </source>
</evidence>
<feature type="domain" description="FAS1" evidence="2">
    <location>
        <begin position="128"/>
        <end position="282"/>
    </location>
</feature>
<dbReference type="SMART" id="SM00554">
    <property type="entry name" value="FAS1"/>
    <property type="match status" value="2"/>
</dbReference>
<dbReference type="InterPro" id="IPR050904">
    <property type="entry name" value="Adhesion/Biosynth-related"/>
</dbReference>
<reference evidence="3" key="1">
    <citation type="journal article" date="2004" name="Fungal Genet. Biol.">
        <title>Insight into the genome of Aspergillus fumigatus: analysis of a 922 kb region encompassing the nitrate assimilation gene cluster.</title>
        <authorList>
            <person name="Pain A."/>
            <person name="Woodward J."/>
            <person name="Quail M.A."/>
            <person name="Anderson M.J."/>
            <person name="Clark R."/>
            <person name="Collins M."/>
            <person name="Fosker N."/>
            <person name="Fraser A."/>
            <person name="Harris D."/>
            <person name="Larke N."/>
            <person name="Murphy L."/>
            <person name="Humphray S."/>
            <person name="O'Neil S."/>
            <person name="Pertea M."/>
            <person name="Price C."/>
            <person name="Rabbinowitsch E."/>
            <person name="Rajandream M-A."/>
            <person name="Salzberg S."/>
            <person name="Saunders D."/>
            <person name="Seegar K."/>
            <person name="Sharp S."/>
            <person name="Warren T."/>
            <person name="Denning D.W."/>
            <person name="Barrell B."/>
            <person name="Hall N."/>
        </authorList>
    </citation>
    <scope>NUCLEOTIDE SEQUENCE</scope>
</reference>
<organism evidence="3">
    <name type="scientific">Aspergillus fumigatus</name>
    <name type="common">Neosartorya fumigata</name>
    <dbReference type="NCBI Taxonomy" id="746128"/>
    <lineage>
        <taxon>Eukaryota</taxon>
        <taxon>Fungi</taxon>
        <taxon>Dikarya</taxon>
        <taxon>Ascomycota</taxon>
        <taxon>Pezizomycotina</taxon>
        <taxon>Eurotiomycetes</taxon>
        <taxon>Eurotiomycetidae</taxon>
        <taxon>Eurotiales</taxon>
        <taxon>Aspergillaceae</taxon>
        <taxon>Aspergillus</taxon>
        <taxon>Aspergillus subgen. Fumigati</taxon>
    </lineage>
</organism>
<dbReference type="InterPro" id="IPR000782">
    <property type="entry name" value="FAS1_domain"/>
</dbReference>
<proteinExistence type="predicted"/>
<dbReference type="EMBL" id="BX649607">
    <property type="protein sequence ID" value="CAF32145.1"/>
    <property type="molecule type" value="Genomic_DNA"/>
</dbReference>
<dbReference type="Pfam" id="PF02469">
    <property type="entry name" value="Fasciclin"/>
    <property type="match status" value="2"/>
</dbReference>
<dbReference type="SUPFAM" id="SSF82153">
    <property type="entry name" value="FAS1 domain"/>
    <property type="match status" value="2"/>
</dbReference>
<accession>Q6MY58</accession>
<dbReference type="FunFam" id="2.30.180.10:FF:000045">
    <property type="entry name" value="Fasciclin domain family protein"/>
    <property type="match status" value="1"/>
</dbReference>
<dbReference type="FunFam" id="2.30.180.10:FF:000042">
    <property type="entry name" value="Fasciclin domain family"/>
    <property type="match status" value="1"/>
</dbReference>
<dbReference type="PROSITE" id="PS50213">
    <property type="entry name" value="FAS1"/>
    <property type="match status" value="2"/>
</dbReference>
<feature type="chain" id="PRO_5004277348" evidence="1">
    <location>
        <begin position="20"/>
        <end position="580"/>
    </location>
</feature>
<evidence type="ECO:0000313" key="3">
    <source>
        <dbReference type="EMBL" id="CAF32145.1"/>
    </source>
</evidence>
<dbReference type="PANTHER" id="PTHR10900:SF125">
    <property type="entry name" value="FAS1 DOMAIN-CONTAINING PROTEIN YLR001C"/>
    <property type="match status" value="1"/>
</dbReference>
<feature type="signal peptide" evidence="1">
    <location>
        <begin position="1"/>
        <end position="19"/>
    </location>
</feature>
<feature type="domain" description="FAS1" evidence="2">
    <location>
        <begin position="286"/>
        <end position="444"/>
    </location>
</feature>
<sequence length="580" mass="64697">MKLYCLWPVLSLCAAIVIPDEQVLSNIAKPDTNKNSVDKDSTSFISSIESSVKDAANDFRNALDEALELASDAVTTQRLQSGAFEAASWITNSFDHPTDAEYLPQDLKQLPQYLHPRPPFPPHHPSFNKTIYELIKSSKYTTILAKIIDEDDELVQFLNSTDANHTFFAPTNEAFSKIPHHCPGRDHDHDGDDDHKHHKVPKEVIRAIFHYHVAPNHYSAADVFHSHTVPTTLNESALGHDLPQRLAVRVGWKGLTLNYYSHIVAADIGATNGIIHGINAILIPPPETLTLLTIVPSEFSTFTLGLYKTGLATALNKSSTPHHHGGTIFAPSNSAFKHLGLKINAFLFSPIGEKYLRALLQYHIVQNRTLYSDVFYTAQGEIKPFGVKGFTHLDLPTLLHGRKLAVDVARFGPFASLKINGFQRVAFADALAKDGTVHVVDRVLIPPRKVDDSAPDWTGNDDELTVEDLKSRLGDWLAEDEGVDEVEMMHDILAHGAELGMRLHLPLVLNLSSLILETRLQYKRHRQADVVCRTFSIASNFRYISNLFDLNSRSYINHTNSFQIRYGHMLPIGCGTVPQQ</sequence>
<dbReference type="Gene3D" id="2.30.180.10">
    <property type="entry name" value="FAS1 domain"/>
    <property type="match status" value="2"/>
</dbReference>
<dbReference type="PANTHER" id="PTHR10900">
    <property type="entry name" value="PERIOSTIN-RELATED"/>
    <property type="match status" value="1"/>
</dbReference>
<evidence type="ECO:0000259" key="2">
    <source>
        <dbReference type="PROSITE" id="PS50213"/>
    </source>
</evidence>
<dbReference type="InterPro" id="IPR036378">
    <property type="entry name" value="FAS1_dom_sf"/>
</dbReference>
<dbReference type="AlphaFoldDB" id="Q6MY58"/>
<protein>
    <submittedName>
        <fullName evidence="3">Fasciclin I family protein, putative</fullName>
    </submittedName>
</protein>
<name>Q6MY58_ASPFM</name>
<gene>
    <name evidence="3" type="ORF">AfA10A1.015</name>
</gene>